<dbReference type="InterPro" id="IPR013785">
    <property type="entry name" value="Aldolase_TIM"/>
</dbReference>
<dbReference type="CDD" id="cd04725">
    <property type="entry name" value="OMP_decarboxylase_like"/>
    <property type="match status" value="1"/>
</dbReference>
<feature type="active site" description="For OMPdecase activity" evidence="10">
    <location>
        <position position="61"/>
    </location>
</feature>
<dbReference type="SMART" id="SM00934">
    <property type="entry name" value="OMPdecase"/>
    <property type="match status" value="1"/>
</dbReference>
<dbReference type="GO" id="GO:0006207">
    <property type="term" value="P:'de novo' pyrimidine nucleobase biosynthetic process"/>
    <property type="evidence" value="ECO:0007669"/>
    <property type="project" value="InterPro"/>
</dbReference>
<dbReference type="STRING" id="568899.SAMN05192534_101150"/>
<comment type="function">
    <text evidence="1 9">Catalyzes the decarboxylation of orotidine 5'-monophosphate (OMP) to uridine 5'-monophosphate (UMP).</text>
</comment>
<evidence type="ECO:0000259" key="13">
    <source>
        <dbReference type="SMART" id="SM00934"/>
    </source>
</evidence>
<proteinExistence type="inferred from homology"/>
<feature type="binding site" evidence="9 11">
    <location>
        <position position="32"/>
    </location>
    <ligand>
        <name>substrate</name>
    </ligand>
</feature>
<dbReference type="InterPro" id="IPR011060">
    <property type="entry name" value="RibuloseP-bd_barrel"/>
</dbReference>
<evidence type="ECO:0000256" key="8">
    <source>
        <dbReference type="ARBA" id="ARBA00061012"/>
    </source>
</evidence>
<dbReference type="OrthoDB" id="9806203at2"/>
<dbReference type="InterPro" id="IPR018089">
    <property type="entry name" value="OMPdecase_AS"/>
</dbReference>
<dbReference type="GO" id="GO:0004590">
    <property type="term" value="F:orotidine-5'-phosphate decarboxylase activity"/>
    <property type="evidence" value="ECO:0007669"/>
    <property type="project" value="UniProtKB-UniRule"/>
</dbReference>
<feature type="active site" description="For OMPdecase activity" evidence="10">
    <location>
        <position position="64"/>
    </location>
</feature>
<keyword evidence="5 9" id="KW-0665">Pyrimidine biosynthesis</keyword>
<feature type="binding site" evidence="9 11">
    <location>
        <position position="10"/>
    </location>
    <ligand>
        <name>substrate</name>
    </ligand>
</feature>
<dbReference type="PANTHER" id="PTHR32119:SF2">
    <property type="entry name" value="OROTIDINE 5'-PHOSPHATE DECARBOXYLASE"/>
    <property type="match status" value="1"/>
</dbReference>
<evidence type="ECO:0000256" key="1">
    <source>
        <dbReference type="ARBA" id="ARBA00002356"/>
    </source>
</evidence>
<evidence type="ECO:0000256" key="4">
    <source>
        <dbReference type="ARBA" id="ARBA00022793"/>
    </source>
</evidence>
<dbReference type="InterPro" id="IPR001754">
    <property type="entry name" value="OMPdeCOase_dom"/>
</dbReference>
<keyword evidence="4 9" id="KW-0210">Decarboxylase</keyword>
<dbReference type="Gene3D" id="3.20.20.70">
    <property type="entry name" value="Aldolase class I"/>
    <property type="match status" value="1"/>
</dbReference>
<dbReference type="EC" id="4.1.1.23" evidence="9"/>
<reference evidence="14 15" key="1">
    <citation type="submission" date="2016-10" db="EMBL/GenBank/DDBJ databases">
        <authorList>
            <person name="de Groot N.N."/>
        </authorList>
    </citation>
    <scope>NUCLEOTIDE SEQUENCE [LARGE SCALE GENOMIC DNA]</scope>
    <source>
        <strain evidence="14 15">DSM 21632</strain>
    </source>
</reference>
<dbReference type="NCBIfam" id="NF001273">
    <property type="entry name" value="PRK00230.1"/>
    <property type="match status" value="1"/>
</dbReference>
<dbReference type="InterPro" id="IPR014732">
    <property type="entry name" value="OMPdecase"/>
</dbReference>
<evidence type="ECO:0000256" key="11">
    <source>
        <dbReference type="PIRSR" id="PIRSR614732-2"/>
    </source>
</evidence>
<evidence type="ECO:0000256" key="6">
    <source>
        <dbReference type="ARBA" id="ARBA00023239"/>
    </source>
</evidence>
<dbReference type="InterPro" id="IPR047596">
    <property type="entry name" value="OMPdecase_bac"/>
</dbReference>
<dbReference type="FunFam" id="3.20.20.70:FF:000015">
    <property type="entry name" value="Orotidine 5'-phosphate decarboxylase"/>
    <property type="match status" value="1"/>
</dbReference>
<dbReference type="NCBIfam" id="TIGR01740">
    <property type="entry name" value="pyrF"/>
    <property type="match status" value="1"/>
</dbReference>
<dbReference type="Pfam" id="PF00215">
    <property type="entry name" value="OMPdecase"/>
    <property type="match status" value="1"/>
</dbReference>
<keyword evidence="15" id="KW-1185">Reference proteome</keyword>
<feature type="domain" description="Orotidine 5'-phosphate decarboxylase" evidence="13">
    <location>
        <begin position="4"/>
        <end position="228"/>
    </location>
</feature>
<comment type="catalytic activity">
    <reaction evidence="7 9 12">
        <text>orotidine 5'-phosphate + H(+) = UMP + CO2</text>
        <dbReference type="Rhea" id="RHEA:11596"/>
        <dbReference type="ChEBI" id="CHEBI:15378"/>
        <dbReference type="ChEBI" id="CHEBI:16526"/>
        <dbReference type="ChEBI" id="CHEBI:57538"/>
        <dbReference type="ChEBI" id="CHEBI:57865"/>
        <dbReference type="EC" id="4.1.1.23"/>
    </reaction>
</comment>
<name>A0A1G7YHD6_9BACI</name>
<protein>
    <recommendedName>
        <fullName evidence="9">Orotidine 5'-phosphate decarboxylase</fullName>
        <ecNumber evidence="9">4.1.1.23</ecNumber>
    </recommendedName>
    <alternativeName>
        <fullName evidence="9">OMP decarboxylase</fullName>
        <shortName evidence="9">OMPDCase</shortName>
        <shortName evidence="9">OMPdecase</shortName>
    </alternativeName>
</protein>
<feature type="binding site" evidence="9 11">
    <location>
        <position position="183"/>
    </location>
    <ligand>
        <name>substrate</name>
    </ligand>
</feature>
<feature type="binding site" evidence="9 11">
    <location>
        <position position="213"/>
    </location>
    <ligand>
        <name>substrate</name>
    </ligand>
</feature>
<dbReference type="RefSeq" id="WP_091270264.1">
    <property type="nucleotide sequence ID" value="NZ_FNDK01000001.1"/>
</dbReference>
<dbReference type="AlphaFoldDB" id="A0A1G7YHD6"/>
<evidence type="ECO:0000256" key="2">
    <source>
        <dbReference type="ARBA" id="ARBA00004861"/>
    </source>
</evidence>
<evidence type="ECO:0000256" key="9">
    <source>
        <dbReference type="HAMAP-Rule" id="MF_01200"/>
    </source>
</evidence>
<feature type="active site" description="Proton donor" evidence="9">
    <location>
        <position position="61"/>
    </location>
</feature>
<dbReference type="GO" id="GO:0044205">
    <property type="term" value="P:'de novo' UMP biosynthetic process"/>
    <property type="evidence" value="ECO:0007669"/>
    <property type="project" value="UniProtKB-UniRule"/>
</dbReference>
<comment type="subunit">
    <text evidence="3 9">Homodimer.</text>
</comment>
<comment type="similarity">
    <text evidence="8 9">Belongs to the OMP decarboxylase family. Type 1 subfamily.</text>
</comment>
<dbReference type="GO" id="GO:0005829">
    <property type="term" value="C:cytosol"/>
    <property type="evidence" value="ECO:0007669"/>
    <property type="project" value="TreeGrafter"/>
</dbReference>
<evidence type="ECO:0000256" key="3">
    <source>
        <dbReference type="ARBA" id="ARBA00011738"/>
    </source>
</evidence>
<dbReference type="EMBL" id="FNDK01000001">
    <property type="protein sequence ID" value="SDG95992.1"/>
    <property type="molecule type" value="Genomic_DNA"/>
</dbReference>
<evidence type="ECO:0000256" key="7">
    <source>
        <dbReference type="ARBA" id="ARBA00049157"/>
    </source>
</evidence>
<dbReference type="UniPathway" id="UPA00070">
    <property type="reaction ID" value="UER00120"/>
</dbReference>
<feature type="binding site" evidence="9 11">
    <location>
        <position position="192"/>
    </location>
    <ligand>
        <name>substrate</name>
    </ligand>
</feature>
<dbReference type="PANTHER" id="PTHR32119">
    <property type="entry name" value="OROTIDINE 5'-PHOSPHATE DECARBOXYLASE"/>
    <property type="match status" value="1"/>
</dbReference>
<dbReference type="HAMAP" id="MF_01200_B">
    <property type="entry name" value="OMPdecase_type1_B"/>
    <property type="match status" value="1"/>
</dbReference>
<dbReference type="SUPFAM" id="SSF51366">
    <property type="entry name" value="Ribulose-phoshate binding barrel"/>
    <property type="match status" value="1"/>
</dbReference>
<organism evidence="14 15">
    <name type="scientific">Alteribacillus persepolensis</name>
    <dbReference type="NCBI Taxonomy" id="568899"/>
    <lineage>
        <taxon>Bacteria</taxon>
        <taxon>Bacillati</taxon>
        <taxon>Bacillota</taxon>
        <taxon>Bacilli</taxon>
        <taxon>Bacillales</taxon>
        <taxon>Bacillaceae</taxon>
        <taxon>Alteribacillus</taxon>
    </lineage>
</organism>
<feature type="active site" description="For OMPdecase activity" evidence="10">
    <location>
        <position position="59"/>
    </location>
</feature>
<evidence type="ECO:0000256" key="10">
    <source>
        <dbReference type="PIRSR" id="PIRSR614732-1"/>
    </source>
</evidence>
<keyword evidence="6 9" id="KW-0456">Lyase</keyword>
<evidence type="ECO:0000313" key="15">
    <source>
        <dbReference type="Proteomes" id="UP000199163"/>
    </source>
</evidence>
<dbReference type="Proteomes" id="UP000199163">
    <property type="component" value="Unassembled WGS sequence"/>
</dbReference>
<comment type="pathway">
    <text evidence="2 9 12">Pyrimidine metabolism; UMP biosynthesis via de novo pathway; UMP from orotate: step 2/2.</text>
</comment>
<feature type="binding site" evidence="9">
    <location>
        <begin position="59"/>
        <end position="68"/>
    </location>
    <ligand>
        <name>substrate</name>
    </ligand>
</feature>
<evidence type="ECO:0000313" key="14">
    <source>
        <dbReference type="EMBL" id="SDG95992.1"/>
    </source>
</evidence>
<feature type="binding site" evidence="9 11">
    <location>
        <position position="212"/>
    </location>
    <ligand>
        <name>substrate</name>
    </ligand>
</feature>
<dbReference type="PROSITE" id="PS00156">
    <property type="entry name" value="OMPDECASE"/>
    <property type="match status" value="1"/>
</dbReference>
<evidence type="ECO:0000256" key="5">
    <source>
        <dbReference type="ARBA" id="ARBA00022975"/>
    </source>
</evidence>
<gene>
    <name evidence="9" type="primary">pyrF</name>
    <name evidence="14" type="ORF">SAMN05192534_101150</name>
</gene>
<evidence type="ECO:0000256" key="12">
    <source>
        <dbReference type="RuleBase" id="RU000512"/>
    </source>
</evidence>
<feature type="binding site" evidence="9 11">
    <location>
        <position position="121"/>
    </location>
    <ligand>
        <name>substrate</name>
    </ligand>
</feature>
<sequence length="236" mass="25815">MNKPLIIAMDFADKQTADAFLGRFENEKLFLKIGMELFYREGPALVNQWKSEGHDIFLDLKLHDIPNTVKQAAKQLASLEADLITVHAGGGINMMEAAKEGLEAGQPVGSSTKCIAVTQLTSTSKRMLKEELLIEKPLEDTVAEYAGNTDKAGLDGVVCSALEVPLIKEHVRTGFQTVTPGIRQPEHAADDQERIVTPEKAKELGSDAIVVGRSITRADDAVSAYQQINKAWRNET</sequence>
<accession>A0A1G7YHD6</accession>